<name>F0XQQ7_GROCL</name>
<dbReference type="AlphaFoldDB" id="F0XQQ7"/>
<dbReference type="STRING" id="655863.F0XQQ7"/>
<gene>
    <name evidence="4" type="ORF">CMQ_248</name>
</gene>
<dbReference type="Pfam" id="PF06985">
    <property type="entry name" value="HET"/>
    <property type="match status" value="1"/>
</dbReference>
<evidence type="ECO:0000313" key="4">
    <source>
        <dbReference type="EMBL" id="EFW99930.1"/>
    </source>
</evidence>
<dbReference type="HOGENOM" id="CLU_400113_0_0_1"/>
<keyword evidence="5" id="KW-1185">Reference proteome</keyword>
<feature type="compositionally biased region" description="Polar residues" evidence="1">
    <location>
        <begin position="647"/>
        <end position="657"/>
    </location>
</feature>
<dbReference type="eggNOG" id="KOG4177">
    <property type="taxonomic scope" value="Eukaryota"/>
</dbReference>
<organism evidence="5">
    <name type="scientific">Grosmannia clavigera (strain kw1407 / UAMH 11150)</name>
    <name type="common">Blue stain fungus</name>
    <name type="synonym">Graphiocladiella clavigera</name>
    <dbReference type="NCBI Taxonomy" id="655863"/>
    <lineage>
        <taxon>Eukaryota</taxon>
        <taxon>Fungi</taxon>
        <taxon>Dikarya</taxon>
        <taxon>Ascomycota</taxon>
        <taxon>Pezizomycotina</taxon>
        <taxon>Sordariomycetes</taxon>
        <taxon>Sordariomycetidae</taxon>
        <taxon>Ophiostomatales</taxon>
        <taxon>Ophiostomataceae</taxon>
        <taxon>Leptographium</taxon>
    </lineage>
</organism>
<dbReference type="GeneID" id="25975473"/>
<dbReference type="InterPro" id="IPR010730">
    <property type="entry name" value="HET"/>
</dbReference>
<sequence length="688" mass="78093">MRLINTHTLELEESYNNIPPYAILSHTWEDGEVALGDWQNIAEAKKKRGYRKIELSCQQAARDGLDYIWVDTNCIDKTSSAELSEAINSMFAWYRDATVCYVFLEDVRIPERLQAEPSETFLEDSSVKAAFTKSKWFTRGWTLQELVAPSKAVFFSYEWLPIATKENQRKLLSDITGIDSDYIRRPSRIQTVSVGRRMSWMAKRKTTRTEDIAYCMLGIFGIHMALLYGEGHRAFLRLQEEIIRVTNDQTIFCWQANVNGSNGTGIRHLFEDSELYGNSHDRHRKEELREWTSILAPHPTVFQDSALYFPESRNPDFRSAGADAGEPYAITNFGLRISLPLLYTSKGACAVLDVGYRRTSNVVSRVLIPLHRVHDGQYIRLSTKLLVTTVPEALMKKRTRIFVDYRNARPRGSDLLLSLRLSARTVNMSDVQKYPVIFLTFNRPVDIERVPVVSSGMDFISLHSAIEVSDNTPDSQGALILTGKGANSESFQLLIGGRFSSLQAAPSVAHVSPRAKDLQPIMDWHADLSDSPPLDPGHWNEDSLKPLIDQLPSDFFGSWCASRTLKNVLSWRYSPTGALICYFELNELQSYTPDDPAQTASLPDAEDNNRFSHLHRCNSDMTSLQRLYKAIKLEDGETNGHGYDPSEPQTALRTQSMPVPDAVKHNGKFNRKPDMEIRKFGEFLASRR</sequence>
<dbReference type="EMBL" id="GL629807">
    <property type="protein sequence ID" value="EFW99930.1"/>
    <property type="molecule type" value="Genomic_DNA"/>
</dbReference>
<dbReference type="Pfam" id="PF26640">
    <property type="entry name" value="DUF8212"/>
    <property type="match status" value="1"/>
</dbReference>
<evidence type="ECO:0000259" key="3">
    <source>
        <dbReference type="Pfam" id="PF26640"/>
    </source>
</evidence>
<dbReference type="PANTHER" id="PTHR10622:SF10">
    <property type="entry name" value="HET DOMAIN-CONTAINING PROTEIN"/>
    <property type="match status" value="1"/>
</dbReference>
<evidence type="ECO:0000256" key="1">
    <source>
        <dbReference type="SAM" id="MobiDB-lite"/>
    </source>
</evidence>
<dbReference type="RefSeq" id="XP_014169345.1">
    <property type="nucleotide sequence ID" value="XM_014313870.1"/>
</dbReference>
<evidence type="ECO:0000313" key="5">
    <source>
        <dbReference type="Proteomes" id="UP000007796"/>
    </source>
</evidence>
<accession>F0XQQ7</accession>
<reference evidence="4 5" key="1">
    <citation type="journal article" date="2011" name="Proc. Natl. Acad. Sci. U.S.A.">
        <title>Genome and transcriptome analyses of the mountain pine beetle-fungal symbiont Grosmannia clavigera, a lodgepole pine pathogen.</title>
        <authorList>
            <person name="DiGuistini S."/>
            <person name="Wang Y."/>
            <person name="Liao N.Y."/>
            <person name="Taylor G."/>
            <person name="Tanguay P."/>
            <person name="Feau N."/>
            <person name="Henrissat B."/>
            <person name="Chan S.K."/>
            <person name="Hesse-Orce U."/>
            <person name="Alamouti S.M."/>
            <person name="Tsui C.K.M."/>
            <person name="Docking R.T."/>
            <person name="Levasseur A."/>
            <person name="Haridas S."/>
            <person name="Robertson G."/>
            <person name="Birol I."/>
            <person name="Holt R.A."/>
            <person name="Marra M.A."/>
            <person name="Hamelin R.C."/>
            <person name="Hirst M."/>
            <person name="Jones S.J.M."/>
            <person name="Bohlmann J."/>
            <person name="Breuil C."/>
        </authorList>
    </citation>
    <scope>NUCLEOTIDE SEQUENCE [LARGE SCALE GENOMIC DNA]</scope>
    <source>
        <strain evidence="5">kw1407 / UAMH 11150</strain>
    </source>
</reference>
<protein>
    <submittedName>
        <fullName evidence="4">Het domain containing protein</fullName>
    </submittedName>
</protein>
<dbReference type="PANTHER" id="PTHR10622">
    <property type="entry name" value="HET DOMAIN-CONTAINING PROTEIN"/>
    <property type="match status" value="1"/>
</dbReference>
<dbReference type="InterPro" id="IPR058525">
    <property type="entry name" value="DUF8212"/>
</dbReference>
<evidence type="ECO:0000259" key="2">
    <source>
        <dbReference type="Pfam" id="PF06985"/>
    </source>
</evidence>
<dbReference type="Proteomes" id="UP000007796">
    <property type="component" value="Unassembled WGS sequence"/>
</dbReference>
<feature type="domain" description="Heterokaryon incompatibility" evidence="2">
    <location>
        <begin position="21"/>
        <end position="145"/>
    </location>
</feature>
<dbReference type="OrthoDB" id="20872at2759"/>
<feature type="domain" description="DUF8212" evidence="3">
    <location>
        <begin position="233"/>
        <end position="344"/>
    </location>
</feature>
<proteinExistence type="predicted"/>
<feature type="region of interest" description="Disordered" evidence="1">
    <location>
        <begin position="636"/>
        <end position="669"/>
    </location>
</feature>
<dbReference type="InParanoid" id="F0XQQ7"/>